<evidence type="ECO:0000313" key="2">
    <source>
        <dbReference type="EMBL" id="EGG10366.1"/>
    </source>
</evidence>
<dbReference type="VEuPathDB" id="FungiDB:MELLADRAFT_55137"/>
<gene>
    <name evidence="2" type="ORF">MELLADRAFT_55137</name>
</gene>
<dbReference type="OrthoDB" id="2505751at2759"/>
<dbReference type="HOGENOM" id="CLU_1283505_0_0_1"/>
<dbReference type="GeneID" id="18928955"/>
<dbReference type="Proteomes" id="UP000001072">
    <property type="component" value="Unassembled WGS sequence"/>
</dbReference>
<evidence type="ECO:0000256" key="1">
    <source>
        <dbReference type="SAM" id="MobiDB-lite"/>
    </source>
</evidence>
<dbReference type="AlphaFoldDB" id="F4RBG2"/>
<feature type="region of interest" description="Disordered" evidence="1">
    <location>
        <begin position="188"/>
        <end position="212"/>
    </location>
</feature>
<dbReference type="KEGG" id="mlr:MELLADRAFT_55137"/>
<dbReference type="InParanoid" id="F4RBG2"/>
<reference evidence="3" key="1">
    <citation type="journal article" date="2011" name="Proc. Natl. Acad. Sci. U.S.A.">
        <title>Obligate biotrophy features unraveled by the genomic analysis of rust fungi.</title>
        <authorList>
            <person name="Duplessis S."/>
            <person name="Cuomo C.A."/>
            <person name="Lin Y.-C."/>
            <person name="Aerts A."/>
            <person name="Tisserant E."/>
            <person name="Veneault-Fourrey C."/>
            <person name="Joly D.L."/>
            <person name="Hacquard S."/>
            <person name="Amselem J."/>
            <person name="Cantarel B.L."/>
            <person name="Chiu R."/>
            <person name="Coutinho P.M."/>
            <person name="Feau N."/>
            <person name="Field M."/>
            <person name="Frey P."/>
            <person name="Gelhaye E."/>
            <person name="Goldberg J."/>
            <person name="Grabherr M.G."/>
            <person name="Kodira C.D."/>
            <person name="Kohler A."/>
            <person name="Kuees U."/>
            <person name="Lindquist E.A."/>
            <person name="Lucas S.M."/>
            <person name="Mago R."/>
            <person name="Mauceli E."/>
            <person name="Morin E."/>
            <person name="Murat C."/>
            <person name="Pangilinan J.L."/>
            <person name="Park R."/>
            <person name="Pearson M."/>
            <person name="Quesneville H."/>
            <person name="Rouhier N."/>
            <person name="Sakthikumar S."/>
            <person name="Salamov A.A."/>
            <person name="Schmutz J."/>
            <person name="Selles B."/>
            <person name="Shapiro H."/>
            <person name="Tanguay P."/>
            <person name="Tuskan G.A."/>
            <person name="Henrissat B."/>
            <person name="Van de Peer Y."/>
            <person name="Rouze P."/>
            <person name="Ellis J.G."/>
            <person name="Dodds P.N."/>
            <person name="Schein J.E."/>
            <person name="Zhong S."/>
            <person name="Hamelin R.C."/>
            <person name="Grigoriev I.V."/>
            <person name="Szabo L.J."/>
            <person name="Martin F."/>
        </authorList>
    </citation>
    <scope>NUCLEOTIDE SEQUENCE [LARGE SCALE GENOMIC DNA]</scope>
    <source>
        <strain evidence="3">98AG31 / pathotype 3-4-7</strain>
    </source>
</reference>
<protein>
    <submittedName>
        <fullName evidence="2">Uncharacterized protein</fullName>
    </submittedName>
</protein>
<accession>F4RBG2</accession>
<proteinExistence type="predicted"/>
<dbReference type="RefSeq" id="XP_007406667.1">
    <property type="nucleotide sequence ID" value="XM_007406605.1"/>
</dbReference>
<keyword evidence="3" id="KW-1185">Reference proteome</keyword>
<sequence length="212" mass="23653">MTKLILSIARLWKYKKVDAITLKNQVLHYYSGEGAFRSGGKVSTARDYWLAIPTTPHTTIVKNFALRIHELVAHAAGVEGVFNVMGATKTKYRNHMTVTHLKMISQIELELKAEDAACEDAKGEEITTIDYEDESNTGIFSGVDDLQEFEDGVFARHDSHEETDIDVHEDGFIDCLFDLNVFGHTPDAHTSQAEDDGNISEGDSWDENDLCG</sequence>
<name>F4RBG2_MELLP</name>
<feature type="compositionally biased region" description="Acidic residues" evidence="1">
    <location>
        <begin position="193"/>
        <end position="212"/>
    </location>
</feature>
<organism evidence="3">
    <name type="scientific">Melampsora larici-populina (strain 98AG31 / pathotype 3-4-7)</name>
    <name type="common">Poplar leaf rust fungus</name>
    <dbReference type="NCBI Taxonomy" id="747676"/>
    <lineage>
        <taxon>Eukaryota</taxon>
        <taxon>Fungi</taxon>
        <taxon>Dikarya</taxon>
        <taxon>Basidiomycota</taxon>
        <taxon>Pucciniomycotina</taxon>
        <taxon>Pucciniomycetes</taxon>
        <taxon>Pucciniales</taxon>
        <taxon>Melampsoraceae</taxon>
        <taxon>Melampsora</taxon>
    </lineage>
</organism>
<dbReference type="EMBL" id="GL883095">
    <property type="protein sequence ID" value="EGG10366.1"/>
    <property type="molecule type" value="Genomic_DNA"/>
</dbReference>
<evidence type="ECO:0000313" key="3">
    <source>
        <dbReference type="Proteomes" id="UP000001072"/>
    </source>
</evidence>